<gene>
    <name evidence="1" type="ORF">POPTR_010G186750v4</name>
</gene>
<name>A0ACC0SE86_POPTR</name>
<evidence type="ECO:0000313" key="2">
    <source>
        <dbReference type="Proteomes" id="UP000006729"/>
    </source>
</evidence>
<proteinExistence type="predicted"/>
<reference evidence="1 2" key="1">
    <citation type="journal article" date="2006" name="Science">
        <title>The genome of black cottonwood, Populus trichocarpa (Torr. &amp; Gray).</title>
        <authorList>
            <person name="Tuskan G.A."/>
            <person name="Difazio S."/>
            <person name="Jansson S."/>
            <person name="Bohlmann J."/>
            <person name="Grigoriev I."/>
            <person name="Hellsten U."/>
            <person name="Putnam N."/>
            <person name="Ralph S."/>
            <person name="Rombauts S."/>
            <person name="Salamov A."/>
            <person name="Schein J."/>
            <person name="Sterck L."/>
            <person name="Aerts A."/>
            <person name="Bhalerao R.R."/>
            <person name="Bhalerao R.P."/>
            <person name="Blaudez D."/>
            <person name="Boerjan W."/>
            <person name="Brun A."/>
            <person name="Brunner A."/>
            <person name="Busov V."/>
            <person name="Campbell M."/>
            <person name="Carlson J."/>
            <person name="Chalot M."/>
            <person name="Chapman J."/>
            <person name="Chen G.L."/>
            <person name="Cooper D."/>
            <person name="Coutinho P.M."/>
            <person name="Couturier J."/>
            <person name="Covert S."/>
            <person name="Cronk Q."/>
            <person name="Cunningham R."/>
            <person name="Davis J."/>
            <person name="Degroeve S."/>
            <person name="Dejardin A."/>
            <person name="Depamphilis C."/>
            <person name="Detter J."/>
            <person name="Dirks B."/>
            <person name="Dubchak I."/>
            <person name="Duplessis S."/>
            <person name="Ehlting J."/>
            <person name="Ellis B."/>
            <person name="Gendler K."/>
            <person name="Goodstein D."/>
            <person name="Gribskov M."/>
            <person name="Grimwood J."/>
            <person name="Groover A."/>
            <person name="Gunter L."/>
            <person name="Hamberger B."/>
            <person name="Heinze B."/>
            <person name="Helariutta Y."/>
            <person name="Henrissat B."/>
            <person name="Holligan D."/>
            <person name="Holt R."/>
            <person name="Huang W."/>
            <person name="Islam-Faridi N."/>
            <person name="Jones S."/>
            <person name="Jones-Rhoades M."/>
            <person name="Jorgensen R."/>
            <person name="Joshi C."/>
            <person name="Kangasjarvi J."/>
            <person name="Karlsson J."/>
            <person name="Kelleher C."/>
            <person name="Kirkpatrick R."/>
            <person name="Kirst M."/>
            <person name="Kohler A."/>
            <person name="Kalluri U."/>
            <person name="Larimer F."/>
            <person name="Leebens-Mack J."/>
            <person name="Leple J.C."/>
            <person name="Locascio P."/>
            <person name="Lou Y."/>
            <person name="Lucas S."/>
            <person name="Martin F."/>
            <person name="Montanini B."/>
            <person name="Napoli C."/>
            <person name="Nelson D.R."/>
            <person name="Nelson C."/>
            <person name="Nieminen K."/>
            <person name="Nilsson O."/>
            <person name="Pereda V."/>
            <person name="Peter G."/>
            <person name="Philippe R."/>
            <person name="Pilate G."/>
            <person name="Poliakov A."/>
            <person name="Razumovskaya J."/>
            <person name="Richardson P."/>
            <person name="Rinaldi C."/>
            <person name="Ritland K."/>
            <person name="Rouze P."/>
            <person name="Ryaboy D."/>
            <person name="Schmutz J."/>
            <person name="Schrader J."/>
            <person name="Segerman B."/>
            <person name="Shin H."/>
            <person name="Siddiqui A."/>
            <person name="Sterky F."/>
            <person name="Terry A."/>
            <person name="Tsai C.J."/>
            <person name="Uberbacher E."/>
            <person name="Unneberg P."/>
            <person name="Vahala J."/>
            <person name="Wall K."/>
            <person name="Wessler S."/>
            <person name="Yang G."/>
            <person name="Yin T."/>
            <person name="Douglas C."/>
            <person name="Marra M."/>
            <person name="Sandberg G."/>
            <person name="Van de Peer Y."/>
            <person name="Rokhsar D."/>
        </authorList>
    </citation>
    <scope>NUCLEOTIDE SEQUENCE [LARGE SCALE GENOMIC DNA]</scope>
    <source>
        <strain evidence="2">cv. Nisqually</strain>
    </source>
</reference>
<sequence length="107" mass="11938">MINSQEIVLFVSVAELHRPPLQSVALEHNCKGKDMRSRRRCMMGHISMKSVSISRASGCGLNGTSSLKKLTQGQGKRKHVMQKLEQIKQIITSQAVHNLRSLELDSV</sequence>
<protein>
    <submittedName>
        <fullName evidence="1">Uncharacterized protein</fullName>
    </submittedName>
</protein>
<keyword evidence="2" id="KW-1185">Reference proteome</keyword>
<dbReference type="EMBL" id="CM009299">
    <property type="protein sequence ID" value="KAI9387536.1"/>
    <property type="molecule type" value="Genomic_DNA"/>
</dbReference>
<dbReference type="Proteomes" id="UP000006729">
    <property type="component" value="Chromosome 10"/>
</dbReference>
<evidence type="ECO:0000313" key="1">
    <source>
        <dbReference type="EMBL" id="KAI9387536.1"/>
    </source>
</evidence>
<organism evidence="1 2">
    <name type="scientific">Populus trichocarpa</name>
    <name type="common">Western balsam poplar</name>
    <name type="synonym">Populus balsamifera subsp. trichocarpa</name>
    <dbReference type="NCBI Taxonomy" id="3694"/>
    <lineage>
        <taxon>Eukaryota</taxon>
        <taxon>Viridiplantae</taxon>
        <taxon>Streptophyta</taxon>
        <taxon>Embryophyta</taxon>
        <taxon>Tracheophyta</taxon>
        <taxon>Spermatophyta</taxon>
        <taxon>Magnoliopsida</taxon>
        <taxon>eudicotyledons</taxon>
        <taxon>Gunneridae</taxon>
        <taxon>Pentapetalae</taxon>
        <taxon>rosids</taxon>
        <taxon>fabids</taxon>
        <taxon>Malpighiales</taxon>
        <taxon>Salicaceae</taxon>
        <taxon>Saliceae</taxon>
        <taxon>Populus</taxon>
    </lineage>
</organism>
<accession>A0ACC0SE86</accession>
<comment type="caution">
    <text evidence="1">The sequence shown here is derived from an EMBL/GenBank/DDBJ whole genome shotgun (WGS) entry which is preliminary data.</text>
</comment>